<keyword evidence="2" id="KW-1185">Reference proteome</keyword>
<reference evidence="1" key="1">
    <citation type="journal article" date="2016" name="Front. Microbiol.">
        <title>Genome Sequence of the Piezophilic, Mesophilic Sulfate-Reducing Bacterium Desulfovibrio indicus J2T.</title>
        <authorList>
            <person name="Cao J."/>
            <person name="Maignien L."/>
            <person name="Shao Z."/>
            <person name="Alain K."/>
            <person name="Jebbar M."/>
        </authorList>
    </citation>
    <scope>NUCLEOTIDE SEQUENCE</scope>
    <source>
        <strain evidence="1">NBRC 103626</strain>
    </source>
</reference>
<proteinExistence type="predicted"/>
<name>A0AA37HNU5_9HYPH</name>
<dbReference type="EMBL" id="BPQM01000047">
    <property type="protein sequence ID" value="GJD78924.1"/>
    <property type="molecule type" value="Genomic_DNA"/>
</dbReference>
<protein>
    <submittedName>
        <fullName evidence="1">Uncharacterized protein</fullName>
    </submittedName>
</protein>
<sequence length="95" mass="10371">MERRSSKAPSALPLGRPERVTTLLVQAHLADRTATPPNLIARLRDMEQVVREARGDRQTLQVIASGRRLLGDAEDFATLEPAFEPDLPAPASETG</sequence>
<reference evidence="1" key="2">
    <citation type="submission" date="2021-08" db="EMBL/GenBank/DDBJ databases">
        <authorList>
            <person name="Tani A."/>
            <person name="Ola A."/>
            <person name="Ogura Y."/>
            <person name="Katsura K."/>
            <person name="Hayashi T."/>
        </authorList>
    </citation>
    <scope>NUCLEOTIDE SEQUENCE</scope>
    <source>
        <strain evidence="1">NBRC 103626</strain>
    </source>
</reference>
<evidence type="ECO:0000313" key="1">
    <source>
        <dbReference type="EMBL" id="GJD78924.1"/>
    </source>
</evidence>
<gene>
    <name evidence="1" type="ORF">NBEOAGPD_2144</name>
</gene>
<accession>A0AA37HNU5</accession>
<dbReference type="AlphaFoldDB" id="A0AA37HNU5"/>
<evidence type="ECO:0000313" key="2">
    <source>
        <dbReference type="Proteomes" id="UP001055108"/>
    </source>
</evidence>
<organism evidence="1 2">
    <name type="scientific">Methylobacterium gregans</name>
    <dbReference type="NCBI Taxonomy" id="374424"/>
    <lineage>
        <taxon>Bacteria</taxon>
        <taxon>Pseudomonadati</taxon>
        <taxon>Pseudomonadota</taxon>
        <taxon>Alphaproteobacteria</taxon>
        <taxon>Hyphomicrobiales</taxon>
        <taxon>Methylobacteriaceae</taxon>
        <taxon>Methylobacterium</taxon>
    </lineage>
</organism>
<comment type="caution">
    <text evidence="1">The sequence shown here is derived from an EMBL/GenBank/DDBJ whole genome shotgun (WGS) entry which is preliminary data.</text>
</comment>
<dbReference type="Proteomes" id="UP001055108">
    <property type="component" value="Unassembled WGS sequence"/>
</dbReference>